<organism evidence="9 10">
    <name type="scientific">Oryctolagus cuniculus</name>
    <name type="common">Rabbit</name>
    <dbReference type="NCBI Taxonomy" id="9986"/>
    <lineage>
        <taxon>Eukaryota</taxon>
        <taxon>Metazoa</taxon>
        <taxon>Chordata</taxon>
        <taxon>Craniata</taxon>
        <taxon>Vertebrata</taxon>
        <taxon>Euteleostomi</taxon>
        <taxon>Mammalia</taxon>
        <taxon>Eutheria</taxon>
        <taxon>Euarchontoglires</taxon>
        <taxon>Glires</taxon>
        <taxon>Lagomorpha</taxon>
        <taxon>Leporidae</taxon>
        <taxon>Oryctolagus</taxon>
    </lineage>
</organism>
<sequence>MTSLTDKSYPRSHSRGPVWIVHACCCPAMGSQTFCYVVLCFLAAEPTDAGVIQTPRHTVTEKGQAVTLRCEPMSGHAALFWYRQTSGQGLEFLIYFNNQAPIDDSGMPKDRFSAIMPNASLSTLKIQPTDARDSAVYFCASSLTTALHSHPLPMQKPWGCLLSPAPSSQPSWKAPLLLPLHGR</sequence>
<dbReference type="PANTHER" id="PTHR23268">
    <property type="entry name" value="T-CELL RECEPTOR BETA CHAIN"/>
    <property type="match status" value="1"/>
</dbReference>
<dbReference type="eggNOG" id="ENOG502SA48">
    <property type="taxonomic scope" value="Eukaryota"/>
</dbReference>
<keyword evidence="4" id="KW-1015">Disulfide bond</keyword>
<reference evidence="9 10" key="1">
    <citation type="journal article" date="2011" name="Nature">
        <title>A high-resolution map of human evolutionary constraint using 29 mammals.</title>
        <authorList>
            <person name="Lindblad-Toh K."/>
            <person name="Garber M."/>
            <person name="Zuk O."/>
            <person name="Lin M.F."/>
            <person name="Parker B.J."/>
            <person name="Washietl S."/>
            <person name="Kheradpour P."/>
            <person name="Ernst J."/>
            <person name="Jordan G."/>
            <person name="Mauceli E."/>
            <person name="Ward L.D."/>
            <person name="Lowe C.B."/>
            <person name="Holloway A.K."/>
            <person name="Clamp M."/>
            <person name="Gnerre S."/>
            <person name="Alfoldi J."/>
            <person name="Beal K."/>
            <person name="Chang J."/>
            <person name="Clawson H."/>
            <person name="Cuff J."/>
            <person name="Di Palma F."/>
            <person name="Fitzgerald S."/>
            <person name="Flicek P."/>
            <person name="Guttman M."/>
            <person name="Hubisz M.J."/>
            <person name="Jaffe D.B."/>
            <person name="Jungreis I."/>
            <person name="Kent W.J."/>
            <person name="Kostka D."/>
            <person name="Lara M."/>
            <person name="Martins A.L."/>
            <person name="Massingham T."/>
            <person name="Moltke I."/>
            <person name="Raney B.J."/>
            <person name="Rasmussen M.D."/>
            <person name="Robinson J."/>
            <person name="Stark A."/>
            <person name="Vilella A.J."/>
            <person name="Wen J."/>
            <person name="Xie X."/>
            <person name="Zody M.C."/>
            <person name="Baldwin J."/>
            <person name="Bloom T."/>
            <person name="Chin C.W."/>
            <person name="Heiman D."/>
            <person name="Nicol R."/>
            <person name="Nusbaum C."/>
            <person name="Young S."/>
            <person name="Wilkinson J."/>
            <person name="Worley K.C."/>
            <person name="Kovar C.L."/>
            <person name="Muzny D.M."/>
            <person name="Gibbs R.A."/>
            <person name="Cree A."/>
            <person name="Dihn H.H."/>
            <person name="Fowler G."/>
            <person name="Jhangiani S."/>
            <person name="Joshi V."/>
            <person name="Lee S."/>
            <person name="Lewis L.R."/>
            <person name="Nazareth L.V."/>
            <person name="Okwuonu G."/>
            <person name="Santibanez J."/>
            <person name="Warren W.C."/>
            <person name="Mardis E.R."/>
            <person name="Weinstock G.M."/>
            <person name="Wilson R.K."/>
            <person name="Delehaunty K."/>
            <person name="Dooling D."/>
            <person name="Fronik C."/>
            <person name="Fulton L."/>
            <person name="Fulton B."/>
            <person name="Graves T."/>
            <person name="Minx P."/>
            <person name="Sodergren E."/>
            <person name="Birney E."/>
            <person name="Margulies E.H."/>
            <person name="Herrero J."/>
            <person name="Green E.D."/>
            <person name="Haussler D."/>
            <person name="Siepel A."/>
            <person name="Goldman N."/>
            <person name="Pollard K.S."/>
            <person name="Pedersen J.S."/>
            <person name="Lander E.S."/>
            <person name="Kellis M."/>
        </authorList>
    </citation>
    <scope>NUCLEOTIDE SEQUENCE [LARGE SCALE GENOMIC DNA]</scope>
    <source>
        <strain evidence="10">Thorbecke</strain>
    </source>
</reference>
<evidence type="ECO:0000256" key="3">
    <source>
        <dbReference type="ARBA" id="ARBA00023130"/>
    </source>
</evidence>
<dbReference type="GO" id="GO:0007166">
    <property type="term" value="P:cell surface receptor signaling pathway"/>
    <property type="evidence" value="ECO:0007669"/>
    <property type="project" value="TreeGrafter"/>
</dbReference>
<dbReference type="STRING" id="9986.ENSOCUP00000020188"/>
<feature type="domain" description="Ig-like" evidence="8">
    <location>
        <begin position="46"/>
        <end position="139"/>
    </location>
</feature>
<keyword evidence="3" id="KW-1064">Adaptive immunity</keyword>
<dbReference type="Proteomes" id="UP000001811">
    <property type="component" value="Unplaced"/>
</dbReference>
<reference evidence="9" key="3">
    <citation type="submission" date="2025-09" db="UniProtKB">
        <authorList>
            <consortium name="Ensembl"/>
        </authorList>
    </citation>
    <scope>IDENTIFICATION</scope>
    <source>
        <strain evidence="9">Thorbecke</strain>
    </source>
</reference>
<name>G1TT18_RABIT</name>
<evidence type="ECO:0000259" key="8">
    <source>
        <dbReference type="PROSITE" id="PS50835"/>
    </source>
</evidence>
<dbReference type="Bgee" id="ENSOCUG00000021032">
    <property type="expression patterns" value="Expressed in blood and 7 other cell types or tissues"/>
</dbReference>
<dbReference type="SMR" id="G1TT18"/>
<dbReference type="InterPro" id="IPR036179">
    <property type="entry name" value="Ig-like_dom_sf"/>
</dbReference>
<dbReference type="FunFam" id="2.60.40.10:FF:002491">
    <property type="entry name" value="T cell receptor beta variable 12-4"/>
    <property type="match status" value="1"/>
</dbReference>
<dbReference type="GO" id="GO:0042101">
    <property type="term" value="C:T cell receptor complex"/>
    <property type="evidence" value="ECO:0007669"/>
    <property type="project" value="UniProtKB-KW"/>
</dbReference>
<keyword evidence="6" id="KW-0393">Immunoglobulin domain</keyword>
<dbReference type="PROSITE" id="PS50835">
    <property type="entry name" value="IG_LIKE"/>
    <property type="match status" value="1"/>
</dbReference>
<dbReference type="InterPro" id="IPR050413">
    <property type="entry name" value="TCR_beta_variable"/>
</dbReference>
<proteinExistence type="predicted"/>
<dbReference type="InterPro" id="IPR007110">
    <property type="entry name" value="Ig-like_dom"/>
</dbReference>
<keyword evidence="2" id="KW-0391">Immunity</keyword>
<evidence type="ECO:0000256" key="6">
    <source>
        <dbReference type="ARBA" id="ARBA00023319"/>
    </source>
</evidence>
<dbReference type="InterPro" id="IPR013783">
    <property type="entry name" value="Ig-like_fold"/>
</dbReference>
<evidence type="ECO:0000256" key="1">
    <source>
        <dbReference type="ARBA" id="ARBA00022729"/>
    </source>
</evidence>
<dbReference type="InterPro" id="IPR013106">
    <property type="entry name" value="Ig_V-set"/>
</dbReference>
<dbReference type="FunCoup" id="G1TT18">
    <property type="interactions" value="291"/>
</dbReference>
<dbReference type="HOGENOM" id="CLU_077975_9_1_1"/>
<dbReference type="PaxDb" id="9986-ENSOCUP00000020188"/>
<evidence type="ECO:0000313" key="9">
    <source>
        <dbReference type="Ensembl" id="ENSOCUP00000020188.3"/>
    </source>
</evidence>
<evidence type="ECO:0000256" key="2">
    <source>
        <dbReference type="ARBA" id="ARBA00022859"/>
    </source>
</evidence>
<dbReference type="Ensembl" id="ENSOCUT00000021991.3">
    <property type="protein sequence ID" value="ENSOCUP00000020188.3"/>
    <property type="gene ID" value="ENSOCUG00000021032.3"/>
</dbReference>
<dbReference type="GO" id="GO:0002250">
    <property type="term" value="P:adaptive immune response"/>
    <property type="evidence" value="ECO:0007669"/>
    <property type="project" value="UniProtKB-KW"/>
</dbReference>
<dbReference type="PANTHER" id="PTHR23268:SF14">
    <property type="entry name" value="T CELL RECEPTOR BETA VARIABLE 12-3-RELATED"/>
    <property type="match status" value="1"/>
</dbReference>
<evidence type="ECO:0000256" key="7">
    <source>
        <dbReference type="ARBA" id="ARBA00043266"/>
    </source>
</evidence>
<keyword evidence="10" id="KW-1185">Reference proteome</keyword>
<evidence type="ECO:0000313" key="10">
    <source>
        <dbReference type="Proteomes" id="UP000001811"/>
    </source>
</evidence>
<evidence type="ECO:0000256" key="5">
    <source>
        <dbReference type="ARBA" id="ARBA00023170"/>
    </source>
</evidence>
<protein>
    <recommendedName>
        <fullName evidence="8">Ig-like domain-containing protein</fullName>
    </recommendedName>
</protein>
<keyword evidence="7" id="KW-1279">T cell receptor</keyword>
<keyword evidence="5" id="KW-0675">Receptor</keyword>
<dbReference type="Gene3D" id="2.60.40.10">
    <property type="entry name" value="Immunoglobulins"/>
    <property type="match status" value="1"/>
</dbReference>
<dbReference type="SMART" id="SM00406">
    <property type="entry name" value="IGv"/>
    <property type="match status" value="1"/>
</dbReference>
<dbReference type="GeneTree" id="ENSGT00940000162707"/>
<evidence type="ECO:0000256" key="4">
    <source>
        <dbReference type="ARBA" id="ARBA00023157"/>
    </source>
</evidence>
<dbReference type="InParanoid" id="G1TT18"/>
<dbReference type="SUPFAM" id="SSF48726">
    <property type="entry name" value="Immunoglobulin"/>
    <property type="match status" value="1"/>
</dbReference>
<keyword evidence="1" id="KW-0732">Signal</keyword>
<dbReference type="AlphaFoldDB" id="G1TT18"/>
<dbReference type="Pfam" id="PF07686">
    <property type="entry name" value="V-set"/>
    <property type="match status" value="1"/>
</dbReference>
<accession>G1TT18</accession>
<reference evidence="9" key="2">
    <citation type="submission" date="2025-08" db="UniProtKB">
        <authorList>
            <consortium name="Ensembl"/>
        </authorList>
    </citation>
    <scope>IDENTIFICATION</scope>
    <source>
        <strain evidence="9">Thorbecke</strain>
    </source>
</reference>